<dbReference type="GO" id="GO:0005634">
    <property type="term" value="C:nucleus"/>
    <property type="evidence" value="ECO:0007669"/>
    <property type="project" value="TreeGrafter"/>
</dbReference>
<reference evidence="5 6" key="1">
    <citation type="submission" date="2016-03" db="EMBL/GenBank/DDBJ databases">
        <title>Choanephora cucurbitarum.</title>
        <authorList>
            <person name="Min B."/>
            <person name="Park H."/>
            <person name="Park J.-H."/>
            <person name="Shin H.-D."/>
            <person name="Choi I.-G."/>
        </authorList>
    </citation>
    <scope>NUCLEOTIDE SEQUENCE [LARGE SCALE GENOMIC DNA]</scope>
    <source>
        <strain evidence="5 6">KUS-F28377</strain>
    </source>
</reference>
<evidence type="ECO:0000256" key="4">
    <source>
        <dbReference type="PIRNR" id="PIRNR010044"/>
    </source>
</evidence>
<dbReference type="InterPro" id="IPR019151">
    <property type="entry name" value="Proteasome_assmbl_chaperone_2"/>
</dbReference>
<sequence>MTFIPVSNYDSNLLKGSKLLLPTVSIGNVPQLTFDLLVHTFKLQRVGYIDQDTLMPVSGIREDDKTGVTVPMEVFQSKDHQWTYVQQRSPTIKGKRQAFLDQLVQFASQFSQVIIVTSMDASRRLDSQIRGGPFRVFGDKSVVDQLGIPVLENMLNEDLPAAGLARHLYQQLSSSLPTSLLVMFALEGDNVQDSIEYAHLINTVFKLQTDISSWTPPKSWEFLFGTPFNAELYQ</sequence>
<evidence type="ECO:0000256" key="1">
    <source>
        <dbReference type="ARBA" id="ARBA00019186"/>
    </source>
</evidence>
<comment type="similarity">
    <text evidence="3 4">Belongs to the PSMG2 family.</text>
</comment>
<keyword evidence="2 4" id="KW-0143">Chaperone</keyword>
<dbReference type="GO" id="GO:0000502">
    <property type="term" value="C:proteasome complex"/>
    <property type="evidence" value="ECO:0007669"/>
    <property type="project" value="UniProtKB-KW"/>
</dbReference>
<dbReference type="STRING" id="101091.A0A1C7MYT0"/>
<organism evidence="5 6">
    <name type="scientific">Choanephora cucurbitarum</name>
    <dbReference type="NCBI Taxonomy" id="101091"/>
    <lineage>
        <taxon>Eukaryota</taxon>
        <taxon>Fungi</taxon>
        <taxon>Fungi incertae sedis</taxon>
        <taxon>Mucoromycota</taxon>
        <taxon>Mucoromycotina</taxon>
        <taxon>Mucoromycetes</taxon>
        <taxon>Mucorales</taxon>
        <taxon>Mucorineae</taxon>
        <taxon>Choanephoraceae</taxon>
        <taxon>Choanephoroideae</taxon>
        <taxon>Choanephora</taxon>
    </lineage>
</organism>
<evidence type="ECO:0000313" key="6">
    <source>
        <dbReference type="Proteomes" id="UP000093000"/>
    </source>
</evidence>
<dbReference type="PANTHER" id="PTHR12970:SF1">
    <property type="entry name" value="PROTEASOME ASSEMBLY CHAPERONE 2"/>
    <property type="match status" value="1"/>
</dbReference>
<evidence type="ECO:0000256" key="2">
    <source>
        <dbReference type="ARBA" id="ARBA00023186"/>
    </source>
</evidence>
<comment type="caution">
    <text evidence="5">The sequence shown here is derived from an EMBL/GenBank/DDBJ whole genome shotgun (WGS) entry which is preliminary data.</text>
</comment>
<dbReference type="GO" id="GO:0043248">
    <property type="term" value="P:proteasome assembly"/>
    <property type="evidence" value="ECO:0007669"/>
    <property type="project" value="TreeGrafter"/>
</dbReference>
<dbReference type="AlphaFoldDB" id="A0A1C7MYT0"/>
<evidence type="ECO:0000256" key="3">
    <source>
        <dbReference type="ARBA" id="ARBA00025745"/>
    </source>
</evidence>
<comment type="subunit">
    <text evidence="4">Component of the 20S proteasome chaperone.</text>
</comment>
<dbReference type="GO" id="GO:0005829">
    <property type="term" value="C:cytosol"/>
    <property type="evidence" value="ECO:0007669"/>
    <property type="project" value="TreeGrafter"/>
</dbReference>
<gene>
    <name evidence="5" type="primary">psmg2</name>
    <name evidence="5" type="ORF">A0J61_10018</name>
</gene>
<dbReference type="InParanoid" id="A0A1C7MYT0"/>
<name>A0A1C7MYT0_9FUNG</name>
<dbReference type="InterPro" id="IPR016562">
    <property type="entry name" value="Proteasome_assmbl_chp_2_euk"/>
</dbReference>
<protein>
    <recommendedName>
        <fullName evidence="1 4">Proteasome assembly chaperone 2</fullName>
    </recommendedName>
</protein>
<evidence type="ECO:0000313" key="5">
    <source>
        <dbReference type="EMBL" id="OBZ81932.1"/>
    </source>
</evidence>
<dbReference type="InterPro" id="IPR038389">
    <property type="entry name" value="PSMG2_sf"/>
</dbReference>
<accession>A0A1C7MYT0</accession>
<dbReference type="Gene3D" id="3.40.50.10900">
    <property type="entry name" value="PAC-like subunit"/>
    <property type="match status" value="1"/>
</dbReference>
<comment type="function">
    <text evidence="4">Involved in 20S proteasome assembly.</text>
</comment>
<keyword evidence="6" id="KW-1185">Reference proteome</keyword>
<dbReference type="OrthoDB" id="10260712at2759"/>
<dbReference type="EMBL" id="LUGH01001003">
    <property type="protein sequence ID" value="OBZ81932.1"/>
    <property type="molecule type" value="Genomic_DNA"/>
</dbReference>
<proteinExistence type="inferred from homology"/>
<dbReference type="Proteomes" id="UP000093000">
    <property type="component" value="Unassembled WGS sequence"/>
</dbReference>
<keyword evidence="5" id="KW-0647">Proteasome</keyword>
<dbReference type="Pfam" id="PF09754">
    <property type="entry name" value="PAC2"/>
    <property type="match status" value="1"/>
</dbReference>
<dbReference type="PIRSF" id="PIRSF010044">
    <property type="entry name" value="UCP010044"/>
    <property type="match status" value="1"/>
</dbReference>
<dbReference type="PANTHER" id="PTHR12970">
    <property type="entry name" value="PROTEASOME ASSEMBLY CHAPERONE 2"/>
    <property type="match status" value="1"/>
</dbReference>